<dbReference type="AlphaFoldDB" id="A0A2I0UKW7"/>
<name>A0A2I0UKW7_LIMLA</name>
<dbReference type="OrthoDB" id="9400401at2759"/>
<organism evidence="1 2">
    <name type="scientific">Limosa lapponica baueri</name>
    <dbReference type="NCBI Taxonomy" id="1758121"/>
    <lineage>
        <taxon>Eukaryota</taxon>
        <taxon>Metazoa</taxon>
        <taxon>Chordata</taxon>
        <taxon>Craniata</taxon>
        <taxon>Vertebrata</taxon>
        <taxon>Euteleostomi</taxon>
        <taxon>Archelosauria</taxon>
        <taxon>Archosauria</taxon>
        <taxon>Dinosauria</taxon>
        <taxon>Saurischia</taxon>
        <taxon>Theropoda</taxon>
        <taxon>Coelurosauria</taxon>
        <taxon>Aves</taxon>
        <taxon>Neognathae</taxon>
        <taxon>Neoaves</taxon>
        <taxon>Charadriiformes</taxon>
        <taxon>Scolopacidae</taxon>
        <taxon>Limosa</taxon>
    </lineage>
</organism>
<dbReference type="Proteomes" id="UP000233556">
    <property type="component" value="Unassembled WGS sequence"/>
</dbReference>
<accession>A0A2I0UKW7</accession>
<evidence type="ECO:0000313" key="2">
    <source>
        <dbReference type="Proteomes" id="UP000233556"/>
    </source>
</evidence>
<proteinExistence type="predicted"/>
<evidence type="ECO:0000313" key="1">
    <source>
        <dbReference type="EMBL" id="PKU46697.1"/>
    </source>
</evidence>
<reference evidence="2" key="2">
    <citation type="submission" date="2017-12" db="EMBL/GenBank/DDBJ databases">
        <title>Genome sequence of the Bar-tailed Godwit (Limosa lapponica baueri).</title>
        <authorList>
            <person name="Lima N.C.B."/>
            <person name="Parody-Merino A.M."/>
            <person name="Battley P.F."/>
            <person name="Fidler A.E."/>
            <person name="Prosdocimi F."/>
        </authorList>
    </citation>
    <scope>NUCLEOTIDE SEQUENCE [LARGE SCALE GENOMIC DNA]</scope>
</reference>
<sequence length="101" mass="11781">MCARSPESQLYPGLRQKKCGQQVEGGDSAPLVRSGETSPGYCVQLWRRQHKKDLDVLEQVQRRATKMLGGMEYLYYEDWLKELKLFSLEKKRLWGELIVAF</sequence>
<reference evidence="2" key="1">
    <citation type="submission" date="2017-11" db="EMBL/GenBank/DDBJ databases">
        <authorList>
            <person name="Lima N.C."/>
            <person name="Parody-Merino A.M."/>
            <person name="Battley P.F."/>
            <person name="Fidler A.E."/>
            <person name="Prosdocimi F."/>
        </authorList>
    </citation>
    <scope>NUCLEOTIDE SEQUENCE [LARGE SCALE GENOMIC DNA]</scope>
</reference>
<keyword evidence="2" id="KW-1185">Reference proteome</keyword>
<gene>
    <name evidence="1" type="ORF">llap_3014</name>
</gene>
<dbReference type="EMBL" id="KZ505701">
    <property type="protein sequence ID" value="PKU46697.1"/>
    <property type="molecule type" value="Genomic_DNA"/>
</dbReference>
<protein>
    <submittedName>
        <fullName evidence="1">Uncharacterized protein</fullName>
    </submittedName>
</protein>